<accession>A0A7Z0I0D6</accession>
<dbReference type="InterPro" id="IPR005110">
    <property type="entry name" value="MoeA_linker/N"/>
</dbReference>
<evidence type="ECO:0000256" key="2">
    <source>
        <dbReference type="ARBA" id="ARBA00005046"/>
    </source>
</evidence>
<dbReference type="EMBL" id="JACBXS010000021">
    <property type="protein sequence ID" value="NYS25540.1"/>
    <property type="molecule type" value="Genomic_DNA"/>
</dbReference>
<name>A0A7Z0I0D6_9RHOB</name>
<dbReference type="Pfam" id="PF03454">
    <property type="entry name" value="MoeA_C"/>
    <property type="match status" value="1"/>
</dbReference>
<keyword evidence="6" id="KW-0479">Metal-binding</keyword>
<dbReference type="SUPFAM" id="SSF63867">
    <property type="entry name" value="MoeA C-terminal domain-like"/>
    <property type="match status" value="1"/>
</dbReference>
<evidence type="ECO:0000313" key="9">
    <source>
        <dbReference type="Proteomes" id="UP000529417"/>
    </source>
</evidence>
<evidence type="ECO:0000256" key="4">
    <source>
        <dbReference type="ARBA" id="ARBA00023150"/>
    </source>
</evidence>
<organism evidence="8 9">
    <name type="scientific">Rhabdonatronobacter sediminivivens</name>
    <dbReference type="NCBI Taxonomy" id="2743469"/>
    <lineage>
        <taxon>Bacteria</taxon>
        <taxon>Pseudomonadati</taxon>
        <taxon>Pseudomonadota</taxon>
        <taxon>Alphaproteobacteria</taxon>
        <taxon>Rhodobacterales</taxon>
        <taxon>Paracoccaceae</taxon>
        <taxon>Rhabdonatronobacter</taxon>
    </lineage>
</organism>
<dbReference type="AlphaFoldDB" id="A0A7Z0I0D6"/>
<gene>
    <name evidence="8" type="ORF">HUK65_11100</name>
</gene>
<dbReference type="GO" id="GO:0005829">
    <property type="term" value="C:cytosol"/>
    <property type="evidence" value="ECO:0007669"/>
    <property type="project" value="TreeGrafter"/>
</dbReference>
<protein>
    <recommendedName>
        <fullName evidence="6">Molybdopterin molybdenumtransferase</fullName>
        <ecNumber evidence="6">2.10.1.1</ecNumber>
    </recommendedName>
</protein>
<dbReference type="Pfam" id="PF00994">
    <property type="entry name" value="MoCF_biosynth"/>
    <property type="match status" value="1"/>
</dbReference>
<dbReference type="Gene3D" id="3.40.980.10">
    <property type="entry name" value="MoaB/Mog-like domain"/>
    <property type="match status" value="1"/>
</dbReference>
<dbReference type="SUPFAM" id="SSF53218">
    <property type="entry name" value="Molybdenum cofactor biosynthesis proteins"/>
    <property type="match status" value="1"/>
</dbReference>
<evidence type="ECO:0000256" key="3">
    <source>
        <dbReference type="ARBA" id="ARBA00010763"/>
    </source>
</evidence>
<dbReference type="GO" id="GO:0006777">
    <property type="term" value="P:Mo-molybdopterin cofactor biosynthetic process"/>
    <property type="evidence" value="ECO:0007669"/>
    <property type="project" value="UniProtKB-UniRule"/>
</dbReference>
<dbReference type="EC" id="2.10.1.1" evidence="6"/>
<keyword evidence="4 6" id="KW-0501">Molybdenum cofactor biosynthesis</keyword>
<dbReference type="Proteomes" id="UP000529417">
    <property type="component" value="Unassembled WGS sequence"/>
</dbReference>
<dbReference type="GO" id="GO:0061599">
    <property type="term" value="F:molybdopterin molybdotransferase activity"/>
    <property type="evidence" value="ECO:0007669"/>
    <property type="project" value="UniProtKB-UniRule"/>
</dbReference>
<dbReference type="CDD" id="cd00887">
    <property type="entry name" value="MoeA"/>
    <property type="match status" value="1"/>
</dbReference>
<evidence type="ECO:0000256" key="6">
    <source>
        <dbReference type="RuleBase" id="RU365090"/>
    </source>
</evidence>
<dbReference type="PANTHER" id="PTHR10192">
    <property type="entry name" value="MOLYBDOPTERIN BIOSYNTHESIS PROTEIN"/>
    <property type="match status" value="1"/>
</dbReference>
<sequence>MSFDRIVVVDWSAAGRAVRGGDSLWIAQARGDAVESWNPPTRAEAEAHLRALISAALDAGERVLIGVDFAFGYPAGFAAALTGRAEALAVWEWLAAQVEDDRRNRNNRFEVAARINRALPGLGPLWFHPPGQTWPGLPLKGSERRGHGLAEMRVTDARAKGAQSVWKLGGAGSVGSQVLTGLPVLWRLRAAFAGQVAVWPFEAAQAAPVVVTEVFPSMLRAEIAALSPPRHGKAGRHDWPVRDAVQVRMLALALARLAQEGALGGLFDAADPTAPLAEEGWILGAGAEADLRAAARAVGAAALPPQDTDAPATAPHRLTPPRLRNDCFAMPQGVDWVPVEDALARLRAALVPITDTEDLPTAAAGLRVLATDISARRSNPPQANAAVDGYGFAHAALDGSGPYELPLLQARAAAGQPLKGAVPMGSAVRILTGAILPKGVDSVVLEEDCATDGARVAFDGPVRRGANSRRAGEDVEAGGPALPRGRRLTPADLALLSALGVGRVRVLRPLRVGVLSTGDELLSDPGAQAAPHQIFDANRPMLLEVARRWGHAPVDLGHAPDHAAEIAARLDRGAAEADVILTSGGASAGDEDHVSRLLRERAQLSSWRIALKPGRPLALALWPGDGGQRVPVIGLPGNPVAALVCTLIFGRPALSLLSGAGWLEPQGFQVPAAFSKRKKPGRREFLRARLGADGTAEVFASEGSGRISGLSWAEGLVELPDGAATIAPGDMVRYLPYTSFGLG</sequence>
<evidence type="ECO:0000256" key="1">
    <source>
        <dbReference type="ARBA" id="ARBA00002901"/>
    </source>
</evidence>
<dbReference type="InterPro" id="IPR038987">
    <property type="entry name" value="MoeA-like"/>
</dbReference>
<feature type="domain" description="MoaB/Mog" evidence="7">
    <location>
        <begin position="513"/>
        <end position="656"/>
    </location>
</feature>
<comment type="function">
    <text evidence="1 6">Catalyzes the insertion of molybdate into adenylated molybdopterin with the concomitant release of AMP.</text>
</comment>
<evidence type="ECO:0000259" key="7">
    <source>
        <dbReference type="SMART" id="SM00852"/>
    </source>
</evidence>
<dbReference type="InterPro" id="IPR008284">
    <property type="entry name" value="MoCF_biosynth_CS"/>
</dbReference>
<comment type="cofactor">
    <cofactor evidence="6">
        <name>Mg(2+)</name>
        <dbReference type="ChEBI" id="CHEBI:18420"/>
    </cofactor>
</comment>
<keyword evidence="6" id="KW-0500">Molybdenum</keyword>
<evidence type="ECO:0000313" key="8">
    <source>
        <dbReference type="EMBL" id="NYS25540.1"/>
    </source>
</evidence>
<dbReference type="Gene3D" id="2.170.190.11">
    <property type="entry name" value="Molybdopterin biosynthesis moea protein, domain 3"/>
    <property type="match status" value="1"/>
</dbReference>
<dbReference type="InterPro" id="IPR001453">
    <property type="entry name" value="MoaB/Mog_dom"/>
</dbReference>
<dbReference type="Gene3D" id="2.40.340.10">
    <property type="entry name" value="MoeA, C-terminal, domain IV"/>
    <property type="match status" value="1"/>
</dbReference>
<keyword evidence="9" id="KW-1185">Reference proteome</keyword>
<dbReference type="InterPro" id="IPR036688">
    <property type="entry name" value="MoeA_C_domain_IV_sf"/>
</dbReference>
<comment type="catalytic activity">
    <reaction evidence="5">
        <text>adenylyl-molybdopterin + molybdate = Mo-molybdopterin + AMP + H(+)</text>
        <dbReference type="Rhea" id="RHEA:35047"/>
        <dbReference type="ChEBI" id="CHEBI:15378"/>
        <dbReference type="ChEBI" id="CHEBI:36264"/>
        <dbReference type="ChEBI" id="CHEBI:62727"/>
        <dbReference type="ChEBI" id="CHEBI:71302"/>
        <dbReference type="ChEBI" id="CHEBI:456215"/>
        <dbReference type="EC" id="2.10.1.1"/>
    </reaction>
</comment>
<evidence type="ECO:0000256" key="5">
    <source>
        <dbReference type="ARBA" id="ARBA00047317"/>
    </source>
</evidence>
<dbReference type="PROSITE" id="PS01079">
    <property type="entry name" value="MOCF_BIOSYNTHESIS_2"/>
    <property type="match status" value="1"/>
</dbReference>
<reference evidence="8 9" key="1">
    <citation type="journal article" date="2000" name="Arch. Microbiol.">
        <title>Rhodobaca bogoriensis gen. nov. and sp. nov., an alkaliphilic purple nonsulfur bacterium from African Rift Valley soda lakes.</title>
        <authorList>
            <person name="Milford A.D."/>
            <person name="Achenbach L.A."/>
            <person name="Jung D.O."/>
            <person name="Madigan M.T."/>
        </authorList>
    </citation>
    <scope>NUCLEOTIDE SEQUENCE [LARGE SCALE GENOMIC DNA]</scope>
    <source>
        <strain evidence="8 9">2376</strain>
    </source>
</reference>
<dbReference type="SUPFAM" id="SSF63882">
    <property type="entry name" value="MoeA N-terminal region -like"/>
    <property type="match status" value="1"/>
</dbReference>
<dbReference type="GO" id="GO:0046872">
    <property type="term" value="F:metal ion binding"/>
    <property type="evidence" value="ECO:0007669"/>
    <property type="project" value="UniProtKB-UniRule"/>
</dbReference>
<dbReference type="InterPro" id="IPR005111">
    <property type="entry name" value="MoeA_C_domain_IV"/>
</dbReference>
<comment type="caution">
    <text evidence="8">The sequence shown here is derived from an EMBL/GenBank/DDBJ whole genome shotgun (WGS) entry which is preliminary data.</text>
</comment>
<comment type="pathway">
    <text evidence="2 6">Cofactor biosynthesis; molybdopterin biosynthesis.</text>
</comment>
<dbReference type="UniPathway" id="UPA00344"/>
<keyword evidence="6 8" id="KW-0808">Transferase</keyword>
<dbReference type="Gene3D" id="3.90.105.10">
    <property type="entry name" value="Molybdopterin biosynthesis moea protein, domain 2"/>
    <property type="match status" value="1"/>
</dbReference>
<comment type="similarity">
    <text evidence="3 6">Belongs to the MoeA family.</text>
</comment>
<proteinExistence type="inferred from homology"/>
<dbReference type="Pfam" id="PF03453">
    <property type="entry name" value="MoeA_N"/>
    <property type="match status" value="1"/>
</dbReference>
<dbReference type="InterPro" id="IPR036425">
    <property type="entry name" value="MoaB/Mog-like_dom_sf"/>
</dbReference>
<dbReference type="InterPro" id="IPR036135">
    <property type="entry name" value="MoeA_linker/N_sf"/>
</dbReference>
<keyword evidence="6" id="KW-0460">Magnesium</keyword>
<dbReference type="SMART" id="SM00852">
    <property type="entry name" value="MoCF_biosynth"/>
    <property type="match status" value="1"/>
</dbReference>
<dbReference type="PANTHER" id="PTHR10192:SF5">
    <property type="entry name" value="GEPHYRIN"/>
    <property type="match status" value="1"/>
</dbReference>